<accession>A0A4D7QCX3</accession>
<feature type="transmembrane region" description="Helical" evidence="9">
    <location>
        <begin position="91"/>
        <end position="111"/>
    </location>
</feature>
<feature type="transmembrane region" description="Helical" evidence="9">
    <location>
        <begin position="145"/>
        <end position="166"/>
    </location>
</feature>
<dbReference type="InterPro" id="IPR001851">
    <property type="entry name" value="ABC_transp_permease"/>
</dbReference>
<reference evidence="10 11" key="1">
    <citation type="submission" date="2019-04" db="EMBL/GenBank/DDBJ databases">
        <title>Phreatobacter aquaticus sp. nov.</title>
        <authorList>
            <person name="Choi A."/>
            <person name="Baek K."/>
        </authorList>
    </citation>
    <scope>NUCLEOTIDE SEQUENCE [LARGE SCALE GENOMIC DNA]</scope>
    <source>
        <strain evidence="10 11">NMCR1094</strain>
    </source>
</reference>
<dbReference type="PANTHER" id="PTHR11795">
    <property type="entry name" value="BRANCHED-CHAIN AMINO ACID TRANSPORT SYSTEM PERMEASE PROTEIN LIVH"/>
    <property type="match status" value="1"/>
</dbReference>
<dbReference type="Proteomes" id="UP000298588">
    <property type="component" value="Chromosome"/>
</dbReference>
<evidence type="ECO:0000256" key="2">
    <source>
        <dbReference type="ARBA" id="ARBA00022448"/>
    </source>
</evidence>
<evidence type="ECO:0000313" key="10">
    <source>
        <dbReference type="EMBL" id="QCK85850.1"/>
    </source>
</evidence>
<keyword evidence="11" id="KW-1185">Reference proteome</keyword>
<dbReference type="InterPro" id="IPR052157">
    <property type="entry name" value="BCAA_transport_permease"/>
</dbReference>
<feature type="transmembrane region" description="Helical" evidence="9">
    <location>
        <begin position="66"/>
        <end position="85"/>
    </location>
</feature>
<keyword evidence="2" id="KW-0813">Transport</keyword>
<dbReference type="GO" id="GO:0006865">
    <property type="term" value="P:amino acid transport"/>
    <property type="evidence" value="ECO:0007669"/>
    <property type="project" value="UniProtKB-KW"/>
</dbReference>
<keyword evidence="3" id="KW-1003">Cell membrane</keyword>
<dbReference type="GO" id="GO:0022857">
    <property type="term" value="F:transmembrane transporter activity"/>
    <property type="evidence" value="ECO:0007669"/>
    <property type="project" value="InterPro"/>
</dbReference>
<evidence type="ECO:0000256" key="8">
    <source>
        <dbReference type="ARBA" id="ARBA00037998"/>
    </source>
</evidence>
<name>A0A4D7QCX3_9HYPH</name>
<dbReference type="AlphaFoldDB" id="A0A4D7QCX3"/>
<keyword evidence="6 9" id="KW-1133">Transmembrane helix</keyword>
<comment type="subcellular location">
    <subcellularLocation>
        <location evidence="1">Cell membrane</location>
        <topology evidence="1">Multi-pass membrane protein</topology>
    </subcellularLocation>
</comment>
<dbReference type="PANTHER" id="PTHR11795:SF449">
    <property type="entry name" value="BRANCHED-CHAIN AMINO ACID TRANSPORT PERMEASE PROTEIN LIVH-RELATED"/>
    <property type="match status" value="1"/>
</dbReference>
<evidence type="ECO:0000256" key="5">
    <source>
        <dbReference type="ARBA" id="ARBA00022970"/>
    </source>
</evidence>
<dbReference type="EMBL" id="CP039865">
    <property type="protein sequence ID" value="QCK85850.1"/>
    <property type="molecule type" value="Genomic_DNA"/>
</dbReference>
<dbReference type="Pfam" id="PF02653">
    <property type="entry name" value="BPD_transp_2"/>
    <property type="match status" value="1"/>
</dbReference>
<organism evidence="10 11">
    <name type="scientific">Phreatobacter aquaticus</name>
    <dbReference type="NCBI Taxonomy" id="2570229"/>
    <lineage>
        <taxon>Bacteria</taxon>
        <taxon>Pseudomonadati</taxon>
        <taxon>Pseudomonadota</taxon>
        <taxon>Alphaproteobacteria</taxon>
        <taxon>Hyphomicrobiales</taxon>
        <taxon>Phreatobacteraceae</taxon>
        <taxon>Phreatobacter</taxon>
    </lineage>
</organism>
<dbReference type="KEGG" id="paqt:E8L99_08785"/>
<evidence type="ECO:0000256" key="1">
    <source>
        <dbReference type="ARBA" id="ARBA00004651"/>
    </source>
</evidence>
<evidence type="ECO:0000256" key="9">
    <source>
        <dbReference type="SAM" id="Phobius"/>
    </source>
</evidence>
<feature type="transmembrane region" description="Helical" evidence="9">
    <location>
        <begin position="221"/>
        <end position="250"/>
    </location>
</feature>
<proteinExistence type="inferred from homology"/>
<dbReference type="GO" id="GO:0005886">
    <property type="term" value="C:plasma membrane"/>
    <property type="evidence" value="ECO:0007669"/>
    <property type="project" value="UniProtKB-SubCell"/>
</dbReference>
<dbReference type="RefSeq" id="WP_137099183.1">
    <property type="nucleotide sequence ID" value="NZ_CP039865.1"/>
</dbReference>
<evidence type="ECO:0000313" key="11">
    <source>
        <dbReference type="Proteomes" id="UP000298588"/>
    </source>
</evidence>
<gene>
    <name evidence="10" type="ORF">E8L99_08785</name>
</gene>
<protein>
    <submittedName>
        <fullName evidence="10">Branched-chain amino acid ABC transporter permease</fullName>
    </submittedName>
</protein>
<feature type="transmembrane region" description="Helical" evidence="9">
    <location>
        <begin position="262"/>
        <end position="283"/>
    </location>
</feature>
<keyword evidence="7 9" id="KW-0472">Membrane</keyword>
<keyword evidence="5" id="KW-0029">Amino-acid transport</keyword>
<sequence length="288" mass="30155">MLSAIIQALMNGIVSGTILAVPAIGFTAIFAVLRYPNFAIGALATVGAYAGWLANTKLGLRMEYALPFALVGAGAVGLAAEQLAIRPLSKASALMMAICSLAVGIIIENLIRFFFGNDPRGFDVPLTRDVRFWELRISPQQVENFLIALAIMTILWLALNFTRMGRAMRAIADNPDLARLKGVEPATISAITVFVGAGLAGMGGMLVALDTAADPLTGFRLVLSVFAAAVLGGLGSIPGAVGGALIIGMVEELTVLLISPNYRTAIGFLIILGVLTIRPAGLFGERQN</sequence>
<evidence type="ECO:0000256" key="6">
    <source>
        <dbReference type="ARBA" id="ARBA00022989"/>
    </source>
</evidence>
<comment type="similarity">
    <text evidence="8">Belongs to the binding-protein-dependent transport system permease family. LivHM subfamily.</text>
</comment>
<dbReference type="OrthoDB" id="9807115at2"/>
<dbReference type="CDD" id="cd06582">
    <property type="entry name" value="TM_PBP1_LivH_like"/>
    <property type="match status" value="1"/>
</dbReference>
<feature type="transmembrane region" description="Helical" evidence="9">
    <location>
        <begin position="186"/>
        <end position="209"/>
    </location>
</feature>
<keyword evidence="4 9" id="KW-0812">Transmembrane</keyword>
<feature type="transmembrane region" description="Helical" evidence="9">
    <location>
        <begin position="12"/>
        <end position="32"/>
    </location>
</feature>
<evidence type="ECO:0000256" key="3">
    <source>
        <dbReference type="ARBA" id="ARBA00022475"/>
    </source>
</evidence>
<evidence type="ECO:0000256" key="7">
    <source>
        <dbReference type="ARBA" id="ARBA00023136"/>
    </source>
</evidence>
<feature type="transmembrane region" description="Helical" evidence="9">
    <location>
        <begin position="38"/>
        <end position="54"/>
    </location>
</feature>
<evidence type="ECO:0000256" key="4">
    <source>
        <dbReference type="ARBA" id="ARBA00022692"/>
    </source>
</evidence>